<dbReference type="RefSeq" id="WP_200277319.1">
    <property type="nucleotide sequence ID" value="NZ_CP066802.1"/>
</dbReference>
<dbReference type="Gene3D" id="2.70.70.10">
    <property type="entry name" value="Glucose Permease (Domain IIA)"/>
    <property type="match status" value="1"/>
</dbReference>
<name>A0A7T7MAJ4_9ACTO</name>
<dbReference type="Proteomes" id="UP000595895">
    <property type="component" value="Chromosome"/>
</dbReference>
<feature type="coiled-coil region" evidence="1">
    <location>
        <begin position="44"/>
        <end position="127"/>
    </location>
</feature>
<evidence type="ECO:0000259" key="2">
    <source>
        <dbReference type="Pfam" id="PF01551"/>
    </source>
</evidence>
<keyword evidence="1" id="KW-0175">Coiled coil</keyword>
<dbReference type="CDD" id="cd12797">
    <property type="entry name" value="M23_peptidase"/>
    <property type="match status" value="1"/>
</dbReference>
<dbReference type="Pfam" id="PF01551">
    <property type="entry name" value="Peptidase_M23"/>
    <property type="match status" value="1"/>
</dbReference>
<feature type="coiled-coil region" evidence="1">
    <location>
        <begin position="220"/>
        <end position="300"/>
    </location>
</feature>
<accession>A0A7T7MAJ4</accession>
<evidence type="ECO:0000256" key="1">
    <source>
        <dbReference type="SAM" id="Coils"/>
    </source>
</evidence>
<dbReference type="Gene3D" id="6.10.250.3150">
    <property type="match status" value="1"/>
</dbReference>
<dbReference type="InterPro" id="IPR011055">
    <property type="entry name" value="Dup_hybrid_motif"/>
</dbReference>
<proteinExistence type="predicted"/>
<dbReference type="PANTHER" id="PTHR21666">
    <property type="entry name" value="PEPTIDASE-RELATED"/>
    <property type="match status" value="1"/>
</dbReference>
<sequence length="452" mass="46862">MSTTKVRRVRAARAGRCALVVTAGLALAVPSLGGAALEPLGLRLTAVADERSDAEANRTDAQRRQQELTSSLEGVSKELGQAYLDLQSATTSLTQAETELSDAETALAQKEREQKTASDRLDVAKAEQDTINTQNAEADKNVSENQTAIAELVVATYQGDNSLSSWSFVLSSENVDDLTTRASSVEIAAGVEENVLTEAENERSRTANRKARQDAVAERVTTLKNEADAAQKAAADAKATAQTKRDEVAALKETKQSAVNSFEEQKKTLEAQQAQAKQDEAAANAVIAELEEQNRRALAQQGGSSGGGGGGAAAAGSLGGGAIGHPIAGPLIVNSPFGYRVHPISGTYTLHDGVDLAAGVGVPQYAAISGTVRTGYNGSCGNYVFISGIAGGNSVVVGYCHLSGHSVYSGQSVSQGDQIGLTGMTGGVTGPHVHFSVRINGDYVDPMSLPGF</sequence>
<dbReference type="InterPro" id="IPR050570">
    <property type="entry name" value="Cell_wall_metabolism_enzyme"/>
</dbReference>
<dbReference type="KEGG" id="awe:JG540_03600"/>
<dbReference type="PANTHER" id="PTHR21666:SF270">
    <property type="entry name" value="MUREIN HYDROLASE ACTIVATOR ENVC"/>
    <property type="match status" value="1"/>
</dbReference>
<evidence type="ECO:0000313" key="4">
    <source>
        <dbReference type="Proteomes" id="UP000595895"/>
    </source>
</evidence>
<protein>
    <submittedName>
        <fullName evidence="3">Peptidoglycan DD-metalloendopeptidase family protein</fullName>
    </submittedName>
</protein>
<dbReference type="GO" id="GO:0004222">
    <property type="term" value="F:metalloendopeptidase activity"/>
    <property type="evidence" value="ECO:0007669"/>
    <property type="project" value="TreeGrafter"/>
</dbReference>
<dbReference type="InterPro" id="IPR016047">
    <property type="entry name" value="M23ase_b-sheet_dom"/>
</dbReference>
<feature type="domain" description="M23ase beta-sheet core" evidence="2">
    <location>
        <begin position="350"/>
        <end position="446"/>
    </location>
</feature>
<keyword evidence="4" id="KW-1185">Reference proteome</keyword>
<reference evidence="3 4" key="1">
    <citation type="submission" date="2020-12" db="EMBL/GenBank/DDBJ databases">
        <authorList>
            <person name="Zhou J."/>
        </authorList>
    </citation>
    <scope>NUCLEOTIDE SEQUENCE [LARGE SCALE GENOMIC DNA]</scope>
    <source>
        <strain evidence="3 4">CCUG 61299</strain>
    </source>
</reference>
<dbReference type="AlphaFoldDB" id="A0A7T7MAJ4"/>
<evidence type="ECO:0000313" key="3">
    <source>
        <dbReference type="EMBL" id="QQM67955.1"/>
    </source>
</evidence>
<gene>
    <name evidence="3" type="ORF">JG540_03600</name>
</gene>
<dbReference type="EMBL" id="CP066802">
    <property type="protein sequence ID" value="QQM67955.1"/>
    <property type="molecule type" value="Genomic_DNA"/>
</dbReference>
<organism evidence="3 4">
    <name type="scientific">Actinomyces weissii</name>
    <dbReference type="NCBI Taxonomy" id="675090"/>
    <lineage>
        <taxon>Bacteria</taxon>
        <taxon>Bacillati</taxon>
        <taxon>Actinomycetota</taxon>
        <taxon>Actinomycetes</taxon>
        <taxon>Actinomycetales</taxon>
        <taxon>Actinomycetaceae</taxon>
        <taxon>Actinomyces</taxon>
    </lineage>
</organism>
<dbReference type="SUPFAM" id="SSF51261">
    <property type="entry name" value="Duplicated hybrid motif"/>
    <property type="match status" value="1"/>
</dbReference>